<gene>
    <name evidence="1" type="ORF">HanXRQr2_Chr12g0555451</name>
</gene>
<name>A0A9K3MX83_HELAN</name>
<evidence type="ECO:0000313" key="1">
    <source>
        <dbReference type="EMBL" id="KAF5779107.1"/>
    </source>
</evidence>
<dbReference type="Proteomes" id="UP000215914">
    <property type="component" value="Unassembled WGS sequence"/>
</dbReference>
<dbReference type="EMBL" id="MNCJ02000327">
    <property type="protein sequence ID" value="KAF5779107.1"/>
    <property type="molecule type" value="Genomic_DNA"/>
</dbReference>
<dbReference type="AlphaFoldDB" id="A0A9K3MX83"/>
<protein>
    <submittedName>
        <fullName evidence="1">Uncharacterized protein</fullName>
    </submittedName>
</protein>
<proteinExistence type="predicted"/>
<sequence>MFVKSVTNEIEKIEGNWRSIACNHSAYHEQAHGAGVPWCK</sequence>
<accession>A0A9K3MX83</accession>
<keyword evidence="2" id="KW-1185">Reference proteome</keyword>
<evidence type="ECO:0000313" key="2">
    <source>
        <dbReference type="Proteomes" id="UP000215914"/>
    </source>
</evidence>
<dbReference type="Gramene" id="mRNA:HanXRQr2_Chr12g0555451">
    <property type="protein sequence ID" value="mRNA:HanXRQr2_Chr12g0555451"/>
    <property type="gene ID" value="HanXRQr2_Chr12g0555451"/>
</dbReference>
<organism evidence="1 2">
    <name type="scientific">Helianthus annuus</name>
    <name type="common">Common sunflower</name>
    <dbReference type="NCBI Taxonomy" id="4232"/>
    <lineage>
        <taxon>Eukaryota</taxon>
        <taxon>Viridiplantae</taxon>
        <taxon>Streptophyta</taxon>
        <taxon>Embryophyta</taxon>
        <taxon>Tracheophyta</taxon>
        <taxon>Spermatophyta</taxon>
        <taxon>Magnoliopsida</taxon>
        <taxon>eudicotyledons</taxon>
        <taxon>Gunneridae</taxon>
        <taxon>Pentapetalae</taxon>
        <taxon>asterids</taxon>
        <taxon>campanulids</taxon>
        <taxon>Asterales</taxon>
        <taxon>Asteraceae</taxon>
        <taxon>Asteroideae</taxon>
        <taxon>Heliantheae alliance</taxon>
        <taxon>Heliantheae</taxon>
        <taxon>Helianthus</taxon>
    </lineage>
</organism>
<reference evidence="1" key="2">
    <citation type="submission" date="2020-06" db="EMBL/GenBank/DDBJ databases">
        <title>Helianthus annuus Genome sequencing and assembly Release 2.</title>
        <authorList>
            <person name="Gouzy J."/>
            <person name="Langlade N."/>
            <person name="Munos S."/>
        </authorList>
    </citation>
    <scope>NUCLEOTIDE SEQUENCE</scope>
    <source>
        <tissue evidence="1">Leaves</tissue>
    </source>
</reference>
<comment type="caution">
    <text evidence="1">The sequence shown here is derived from an EMBL/GenBank/DDBJ whole genome shotgun (WGS) entry which is preliminary data.</text>
</comment>
<reference evidence="1" key="1">
    <citation type="journal article" date="2017" name="Nature">
        <title>The sunflower genome provides insights into oil metabolism, flowering and Asterid evolution.</title>
        <authorList>
            <person name="Badouin H."/>
            <person name="Gouzy J."/>
            <person name="Grassa C.J."/>
            <person name="Murat F."/>
            <person name="Staton S.E."/>
            <person name="Cottret L."/>
            <person name="Lelandais-Briere C."/>
            <person name="Owens G.L."/>
            <person name="Carrere S."/>
            <person name="Mayjonade B."/>
            <person name="Legrand L."/>
            <person name="Gill N."/>
            <person name="Kane N.C."/>
            <person name="Bowers J.E."/>
            <person name="Hubner S."/>
            <person name="Bellec A."/>
            <person name="Berard A."/>
            <person name="Berges H."/>
            <person name="Blanchet N."/>
            <person name="Boniface M.C."/>
            <person name="Brunel D."/>
            <person name="Catrice O."/>
            <person name="Chaidir N."/>
            <person name="Claudel C."/>
            <person name="Donnadieu C."/>
            <person name="Faraut T."/>
            <person name="Fievet G."/>
            <person name="Helmstetter N."/>
            <person name="King M."/>
            <person name="Knapp S.J."/>
            <person name="Lai Z."/>
            <person name="Le Paslier M.C."/>
            <person name="Lippi Y."/>
            <person name="Lorenzon L."/>
            <person name="Mandel J.R."/>
            <person name="Marage G."/>
            <person name="Marchand G."/>
            <person name="Marquand E."/>
            <person name="Bret-Mestries E."/>
            <person name="Morien E."/>
            <person name="Nambeesan S."/>
            <person name="Nguyen T."/>
            <person name="Pegot-Espagnet P."/>
            <person name="Pouilly N."/>
            <person name="Raftis F."/>
            <person name="Sallet E."/>
            <person name="Schiex T."/>
            <person name="Thomas J."/>
            <person name="Vandecasteele C."/>
            <person name="Vares D."/>
            <person name="Vear F."/>
            <person name="Vautrin S."/>
            <person name="Crespi M."/>
            <person name="Mangin B."/>
            <person name="Burke J.M."/>
            <person name="Salse J."/>
            <person name="Munos S."/>
            <person name="Vincourt P."/>
            <person name="Rieseberg L.H."/>
            <person name="Langlade N.B."/>
        </authorList>
    </citation>
    <scope>NUCLEOTIDE SEQUENCE</scope>
    <source>
        <tissue evidence="1">Leaves</tissue>
    </source>
</reference>